<sequence length="275" mass="31986">MKSSSSESKGLILFARNHREKDKLVKIFTEKHGKMMFFVKNANRPNNSITTAILPFTEAVFVGEFREEGLSFLNDSKEVNGFQRIQQDIFISAYATYILNLVDVAIEDLVYDPALYGFTRQALTYLNEGLDPEIITNIFELQLLTRFGFAFQWKQCAVCGQTQGKFDFSSQYSGVLCEGHWQLDERRYHAKPRAIHFMRLFSSISLDQIKSIELKDETKEDIRKTIDLLYDEFVGVHLKSKKFIDEMKDWETTMRIPKREPKIETATDLEEEADK</sequence>
<comment type="caution">
    <text evidence="9">The sequence shown here is derived from an EMBL/GenBank/DDBJ whole genome shotgun (WGS) entry which is preliminary data.</text>
</comment>
<evidence type="ECO:0000313" key="9">
    <source>
        <dbReference type="EMBL" id="MBP1044117.1"/>
    </source>
</evidence>
<dbReference type="AlphaFoldDB" id="A0A940PGD2"/>
<proteinExistence type="inferred from homology"/>
<dbReference type="NCBIfam" id="TIGR00613">
    <property type="entry name" value="reco"/>
    <property type="match status" value="1"/>
</dbReference>
<dbReference type="InterPro" id="IPR042242">
    <property type="entry name" value="RecO_C"/>
</dbReference>
<dbReference type="Gene3D" id="1.20.1440.120">
    <property type="entry name" value="Recombination protein O, C-terminal domain"/>
    <property type="match status" value="1"/>
</dbReference>
<dbReference type="InterPro" id="IPR022572">
    <property type="entry name" value="DNA_rep/recomb_RecO_N"/>
</dbReference>
<keyword evidence="10" id="KW-1185">Reference proteome</keyword>
<dbReference type="GO" id="GO:0043590">
    <property type="term" value="C:bacterial nucleoid"/>
    <property type="evidence" value="ECO:0007669"/>
    <property type="project" value="TreeGrafter"/>
</dbReference>
<name>A0A940PGD2_9ENTE</name>
<keyword evidence="5 7" id="KW-0234">DNA repair</keyword>
<dbReference type="SUPFAM" id="SSF57863">
    <property type="entry name" value="ArfGap/RecO-like zinc finger"/>
    <property type="match status" value="1"/>
</dbReference>
<dbReference type="InterPro" id="IPR003717">
    <property type="entry name" value="RecO"/>
</dbReference>
<organism evidence="9 10">
    <name type="scientific">Vagococcus allomyrinae</name>
    <dbReference type="NCBI Taxonomy" id="2794353"/>
    <lineage>
        <taxon>Bacteria</taxon>
        <taxon>Bacillati</taxon>
        <taxon>Bacillota</taxon>
        <taxon>Bacilli</taxon>
        <taxon>Lactobacillales</taxon>
        <taxon>Enterococcaceae</taxon>
        <taxon>Vagococcus</taxon>
    </lineage>
</organism>
<evidence type="ECO:0000256" key="2">
    <source>
        <dbReference type="ARBA" id="ARBA00021310"/>
    </source>
</evidence>
<evidence type="ECO:0000256" key="6">
    <source>
        <dbReference type="ARBA" id="ARBA00033409"/>
    </source>
</evidence>
<dbReference type="Pfam" id="PF02565">
    <property type="entry name" value="RecO_C"/>
    <property type="match status" value="1"/>
</dbReference>
<evidence type="ECO:0000256" key="4">
    <source>
        <dbReference type="ARBA" id="ARBA00023172"/>
    </source>
</evidence>
<dbReference type="RefSeq" id="WP_209532313.1">
    <property type="nucleotide sequence ID" value="NZ_JAEEGA010000022.1"/>
</dbReference>
<dbReference type="PANTHER" id="PTHR33991:SF1">
    <property type="entry name" value="DNA REPAIR PROTEIN RECO"/>
    <property type="match status" value="1"/>
</dbReference>
<dbReference type="Proteomes" id="UP000674938">
    <property type="component" value="Unassembled WGS sequence"/>
</dbReference>
<accession>A0A940PGD2</accession>
<dbReference type="PANTHER" id="PTHR33991">
    <property type="entry name" value="DNA REPAIR PROTEIN RECO"/>
    <property type="match status" value="1"/>
</dbReference>
<dbReference type="Pfam" id="PF11967">
    <property type="entry name" value="RecO_N"/>
    <property type="match status" value="1"/>
</dbReference>
<evidence type="ECO:0000259" key="8">
    <source>
        <dbReference type="Pfam" id="PF11967"/>
    </source>
</evidence>
<reference evidence="9" key="1">
    <citation type="submission" date="2020-12" db="EMBL/GenBank/DDBJ databases">
        <title>Vagococcus allomyrinae sp. nov. and Enterococcus lavae sp. nov., isolated from the larvae of Allomyrina dichotoma.</title>
        <authorList>
            <person name="Lee S.D."/>
        </authorList>
    </citation>
    <scope>NUCLEOTIDE SEQUENCE</scope>
    <source>
        <strain evidence="9">BWB3-3</strain>
    </source>
</reference>
<keyword evidence="4 7" id="KW-0233">DNA recombination</keyword>
<keyword evidence="3 7" id="KW-0227">DNA damage</keyword>
<dbReference type="Gene3D" id="2.40.50.140">
    <property type="entry name" value="Nucleic acid-binding proteins"/>
    <property type="match status" value="1"/>
</dbReference>
<protein>
    <recommendedName>
        <fullName evidence="2 7">DNA repair protein RecO</fullName>
    </recommendedName>
    <alternativeName>
        <fullName evidence="6 7">Recombination protein O</fullName>
    </alternativeName>
</protein>
<feature type="domain" description="DNA replication/recombination mediator RecO N-terminal" evidence="8">
    <location>
        <begin position="6"/>
        <end position="81"/>
    </location>
</feature>
<dbReference type="GO" id="GO:0006302">
    <property type="term" value="P:double-strand break repair"/>
    <property type="evidence" value="ECO:0007669"/>
    <property type="project" value="TreeGrafter"/>
</dbReference>
<dbReference type="HAMAP" id="MF_00201">
    <property type="entry name" value="RecO"/>
    <property type="match status" value="1"/>
</dbReference>
<dbReference type="SUPFAM" id="SSF50249">
    <property type="entry name" value="Nucleic acid-binding proteins"/>
    <property type="match status" value="1"/>
</dbReference>
<gene>
    <name evidence="7 9" type="primary">recO</name>
    <name evidence="9" type="ORF">I6N95_24200</name>
</gene>
<comment type="similarity">
    <text evidence="1 7">Belongs to the RecO family.</text>
</comment>
<dbReference type="InterPro" id="IPR037278">
    <property type="entry name" value="ARFGAP/RecO"/>
</dbReference>
<evidence type="ECO:0000256" key="1">
    <source>
        <dbReference type="ARBA" id="ARBA00007452"/>
    </source>
</evidence>
<comment type="function">
    <text evidence="7">Involved in DNA repair and RecF pathway recombination.</text>
</comment>
<evidence type="ECO:0000313" key="10">
    <source>
        <dbReference type="Proteomes" id="UP000674938"/>
    </source>
</evidence>
<dbReference type="InterPro" id="IPR012340">
    <property type="entry name" value="NA-bd_OB-fold"/>
</dbReference>
<dbReference type="EMBL" id="JAEEGA010000022">
    <property type="protein sequence ID" value="MBP1044117.1"/>
    <property type="molecule type" value="Genomic_DNA"/>
</dbReference>
<evidence type="ECO:0000256" key="7">
    <source>
        <dbReference type="HAMAP-Rule" id="MF_00201"/>
    </source>
</evidence>
<evidence type="ECO:0000256" key="3">
    <source>
        <dbReference type="ARBA" id="ARBA00022763"/>
    </source>
</evidence>
<evidence type="ECO:0000256" key="5">
    <source>
        <dbReference type="ARBA" id="ARBA00023204"/>
    </source>
</evidence>
<dbReference type="GO" id="GO:0006310">
    <property type="term" value="P:DNA recombination"/>
    <property type="evidence" value="ECO:0007669"/>
    <property type="project" value="UniProtKB-UniRule"/>
</dbReference>